<dbReference type="AlphaFoldDB" id="A0A3M8L9W5"/>
<proteinExistence type="predicted"/>
<gene>
    <name evidence="2" type="ORF">EEJ31_08700</name>
</gene>
<name>A0A3M8L9W5_9MICO</name>
<feature type="domain" description="DUF7715" evidence="1">
    <location>
        <begin position="1"/>
        <end position="128"/>
    </location>
</feature>
<reference evidence="2 3" key="1">
    <citation type="submission" date="2018-11" db="EMBL/GenBank/DDBJ databases">
        <title>Cryobacterium sp. nov., isolated from rhizosphere soil of lettuce.</title>
        <authorList>
            <person name="Wang Y."/>
        </authorList>
    </citation>
    <scope>NUCLEOTIDE SEQUENCE [LARGE SCALE GENOMIC DNA]</scope>
    <source>
        <strain evidence="2 3">NEAU-85</strain>
    </source>
</reference>
<comment type="caution">
    <text evidence="2">The sequence shown here is derived from an EMBL/GenBank/DDBJ whole genome shotgun (WGS) entry which is preliminary data.</text>
</comment>
<dbReference type="Proteomes" id="UP000279859">
    <property type="component" value="Unassembled WGS sequence"/>
</dbReference>
<organism evidence="2 3">
    <name type="scientific">Cryobacterium tepidiphilum</name>
    <dbReference type="NCBI Taxonomy" id="2486026"/>
    <lineage>
        <taxon>Bacteria</taxon>
        <taxon>Bacillati</taxon>
        <taxon>Actinomycetota</taxon>
        <taxon>Actinomycetes</taxon>
        <taxon>Micrococcales</taxon>
        <taxon>Microbacteriaceae</taxon>
        <taxon>Cryobacterium</taxon>
    </lineage>
</organism>
<evidence type="ECO:0000313" key="3">
    <source>
        <dbReference type="Proteomes" id="UP000279859"/>
    </source>
</evidence>
<accession>A0A3M8L9W5</accession>
<sequence>MKALVATAETQGTQRGDGTECIEGELVWMIDPCPNSVRNPLGFCPCGRSFKGMNSHGETTTAKVRDISWLTPGSYAAALRSCFDAMGWCVCCRRRPVSRVIEELIALADALPVGAVVGRRLDELVLRTPPDTRPAEAA</sequence>
<evidence type="ECO:0000313" key="2">
    <source>
        <dbReference type="EMBL" id="RNE62293.1"/>
    </source>
</evidence>
<keyword evidence="3" id="KW-1185">Reference proteome</keyword>
<dbReference type="EMBL" id="RDSR01000012">
    <property type="protein sequence ID" value="RNE62293.1"/>
    <property type="molecule type" value="Genomic_DNA"/>
</dbReference>
<dbReference type="InterPro" id="IPR056132">
    <property type="entry name" value="DUF7715"/>
</dbReference>
<evidence type="ECO:0000259" key="1">
    <source>
        <dbReference type="Pfam" id="PF24831"/>
    </source>
</evidence>
<dbReference type="Pfam" id="PF24831">
    <property type="entry name" value="DUF7715"/>
    <property type="match status" value="1"/>
</dbReference>
<protein>
    <recommendedName>
        <fullName evidence="1">DUF7715 domain-containing protein</fullName>
    </recommendedName>
</protein>